<gene>
    <name evidence="1" type="ORF">M9458_037148</name>
</gene>
<evidence type="ECO:0000313" key="1">
    <source>
        <dbReference type="EMBL" id="KAL0168926.1"/>
    </source>
</evidence>
<keyword evidence="2" id="KW-1185">Reference proteome</keyword>
<reference evidence="1 2" key="1">
    <citation type="submission" date="2024-05" db="EMBL/GenBank/DDBJ databases">
        <title>Genome sequencing and assembly of Indian major carp, Cirrhinus mrigala (Hamilton, 1822).</title>
        <authorList>
            <person name="Mohindra V."/>
            <person name="Chowdhury L.M."/>
            <person name="Lal K."/>
            <person name="Jena J.K."/>
        </authorList>
    </citation>
    <scope>NUCLEOTIDE SEQUENCE [LARGE SCALE GENOMIC DNA]</scope>
    <source>
        <strain evidence="1">CM1030</strain>
        <tissue evidence="1">Blood</tissue>
    </source>
</reference>
<feature type="non-terminal residue" evidence="1">
    <location>
        <position position="1"/>
    </location>
</feature>
<protein>
    <submittedName>
        <fullName evidence="1">Uncharacterized protein</fullName>
    </submittedName>
</protein>
<proteinExistence type="predicted"/>
<dbReference type="AlphaFoldDB" id="A0ABD0P5R2"/>
<accession>A0ABD0P5R2</accession>
<dbReference type="Proteomes" id="UP001529510">
    <property type="component" value="Unassembled WGS sequence"/>
</dbReference>
<comment type="caution">
    <text evidence="1">The sequence shown here is derived from an EMBL/GenBank/DDBJ whole genome shotgun (WGS) entry which is preliminary data.</text>
</comment>
<name>A0ABD0P5R2_CIRMR</name>
<sequence length="51" mass="5698">YLLQPKGNGTKSKPDDLGSLRLKVTYTEDNVLPSAFYTALRNLMLKSPDVK</sequence>
<feature type="non-terminal residue" evidence="1">
    <location>
        <position position="51"/>
    </location>
</feature>
<dbReference type="EMBL" id="JAMKFB020000018">
    <property type="protein sequence ID" value="KAL0168926.1"/>
    <property type="molecule type" value="Genomic_DNA"/>
</dbReference>
<evidence type="ECO:0000313" key="2">
    <source>
        <dbReference type="Proteomes" id="UP001529510"/>
    </source>
</evidence>
<organism evidence="1 2">
    <name type="scientific">Cirrhinus mrigala</name>
    <name type="common">Mrigala</name>
    <dbReference type="NCBI Taxonomy" id="683832"/>
    <lineage>
        <taxon>Eukaryota</taxon>
        <taxon>Metazoa</taxon>
        <taxon>Chordata</taxon>
        <taxon>Craniata</taxon>
        <taxon>Vertebrata</taxon>
        <taxon>Euteleostomi</taxon>
        <taxon>Actinopterygii</taxon>
        <taxon>Neopterygii</taxon>
        <taxon>Teleostei</taxon>
        <taxon>Ostariophysi</taxon>
        <taxon>Cypriniformes</taxon>
        <taxon>Cyprinidae</taxon>
        <taxon>Labeoninae</taxon>
        <taxon>Labeonini</taxon>
        <taxon>Cirrhinus</taxon>
    </lineage>
</organism>